<dbReference type="STRING" id="665118.SAMN02983003_0791"/>
<dbReference type="EC" id="2.7.7.7" evidence="17"/>
<name>A0A1K2HVR6_9HYPH</name>
<evidence type="ECO:0000256" key="12">
    <source>
        <dbReference type="ARBA" id="ARBA00022932"/>
    </source>
</evidence>
<evidence type="ECO:0000256" key="18">
    <source>
        <dbReference type="SAM" id="MobiDB-lite"/>
    </source>
</evidence>
<protein>
    <recommendedName>
        <fullName evidence="17">DNA polymerase IV</fullName>
        <shortName evidence="17">Pol IV</shortName>
        <ecNumber evidence="17">2.7.7.7</ecNumber>
    </recommendedName>
</protein>
<feature type="region of interest" description="Disordered" evidence="18">
    <location>
        <begin position="417"/>
        <end position="441"/>
    </location>
</feature>
<dbReference type="InterPro" id="IPR050116">
    <property type="entry name" value="DNA_polymerase-Y"/>
</dbReference>
<dbReference type="InterPro" id="IPR001126">
    <property type="entry name" value="UmuC"/>
</dbReference>
<dbReference type="GO" id="GO:0006281">
    <property type="term" value="P:DNA repair"/>
    <property type="evidence" value="ECO:0007669"/>
    <property type="project" value="UniProtKB-UniRule"/>
</dbReference>
<evidence type="ECO:0000256" key="2">
    <source>
        <dbReference type="ARBA" id="ARBA00010945"/>
    </source>
</evidence>
<dbReference type="GO" id="GO:0003887">
    <property type="term" value="F:DNA-directed DNA polymerase activity"/>
    <property type="evidence" value="ECO:0007669"/>
    <property type="project" value="UniProtKB-UniRule"/>
</dbReference>
<dbReference type="Gene3D" id="3.30.70.270">
    <property type="match status" value="1"/>
</dbReference>
<dbReference type="InterPro" id="IPR043128">
    <property type="entry name" value="Rev_trsase/Diguanyl_cyclase"/>
</dbReference>
<feature type="active site" evidence="17">
    <location>
        <position position="141"/>
    </location>
</feature>
<dbReference type="Gene3D" id="3.30.1490.100">
    <property type="entry name" value="DNA polymerase, Y-family, little finger domain"/>
    <property type="match status" value="1"/>
</dbReference>
<evidence type="ECO:0000256" key="3">
    <source>
        <dbReference type="ARBA" id="ARBA00011245"/>
    </source>
</evidence>
<reference evidence="20 21" key="1">
    <citation type="submission" date="2016-11" db="EMBL/GenBank/DDBJ databases">
        <authorList>
            <person name="Jaros S."/>
            <person name="Januszkiewicz K."/>
            <person name="Wedrychowicz H."/>
        </authorList>
    </citation>
    <scope>NUCLEOTIDE SEQUENCE [LARGE SCALE GENOMIC DNA]</scope>
    <source>
        <strain evidence="20 21">ATCC 23634</strain>
    </source>
</reference>
<keyword evidence="12 17" id="KW-0239">DNA-directed DNA polymerase</keyword>
<comment type="cofactor">
    <cofactor evidence="17">
        <name>Mg(2+)</name>
        <dbReference type="ChEBI" id="CHEBI:18420"/>
    </cofactor>
    <text evidence="17">Binds 2 magnesium ions per subunit.</text>
</comment>
<evidence type="ECO:0000256" key="14">
    <source>
        <dbReference type="ARBA" id="ARBA00023204"/>
    </source>
</evidence>
<keyword evidence="4 17" id="KW-0515">Mutator protein</keyword>
<dbReference type="GO" id="GO:0006261">
    <property type="term" value="P:DNA-templated DNA replication"/>
    <property type="evidence" value="ECO:0007669"/>
    <property type="project" value="UniProtKB-UniRule"/>
</dbReference>
<evidence type="ECO:0000256" key="10">
    <source>
        <dbReference type="ARBA" id="ARBA00022763"/>
    </source>
</evidence>
<evidence type="ECO:0000256" key="8">
    <source>
        <dbReference type="ARBA" id="ARBA00022705"/>
    </source>
</evidence>
<dbReference type="FunFam" id="3.30.1490.100:FF:000004">
    <property type="entry name" value="DNA polymerase IV"/>
    <property type="match status" value="1"/>
</dbReference>
<dbReference type="InterPro" id="IPR017961">
    <property type="entry name" value="DNA_pol_Y-fam_little_finger"/>
</dbReference>
<dbReference type="GO" id="GO:0003684">
    <property type="term" value="F:damaged DNA binding"/>
    <property type="evidence" value="ECO:0007669"/>
    <property type="project" value="InterPro"/>
</dbReference>
<keyword evidence="5 17" id="KW-0963">Cytoplasm</keyword>
<feature type="binding site" evidence="17">
    <location>
        <position position="47"/>
    </location>
    <ligand>
        <name>Mg(2+)</name>
        <dbReference type="ChEBI" id="CHEBI:18420"/>
    </ligand>
</feature>
<evidence type="ECO:0000313" key="20">
    <source>
        <dbReference type="EMBL" id="SFZ81940.1"/>
    </source>
</evidence>
<evidence type="ECO:0000256" key="1">
    <source>
        <dbReference type="ARBA" id="ARBA00004496"/>
    </source>
</evidence>
<evidence type="ECO:0000256" key="9">
    <source>
        <dbReference type="ARBA" id="ARBA00022723"/>
    </source>
</evidence>
<dbReference type="GO" id="GO:0009432">
    <property type="term" value="P:SOS response"/>
    <property type="evidence" value="ECO:0007669"/>
    <property type="project" value="TreeGrafter"/>
</dbReference>
<evidence type="ECO:0000256" key="11">
    <source>
        <dbReference type="ARBA" id="ARBA00022842"/>
    </source>
</evidence>
<keyword evidence="13 17" id="KW-0238">DNA-binding</keyword>
<dbReference type="Gene3D" id="1.10.150.20">
    <property type="entry name" value="5' to 3' exonuclease, C-terminal subdomain"/>
    <property type="match status" value="1"/>
</dbReference>
<evidence type="ECO:0000256" key="5">
    <source>
        <dbReference type="ARBA" id="ARBA00022490"/>
    </source>
</evidence>
<dbReference type="RefSeq" id="WP_072339196.1">
    <property type="nucleotide sequence ID" value="NZ_FPKU01000001.1"/>
</dbReference>
<dbReference type="SUPFAM" id="SSF100879">
    <property type="entry name" value="Lesion bypass DNA polymerase (Y-family), little finger domain"/>
    <property type="match status" value="1"/>
</dbReference>
<evidence type="ECO:0000256" key="16">
    <source>
        <dbReference type="ARBA" id="ARBA00049244"/>
    </source>
</evidence>
<dbReference type="CDD" id="cd03586">
    <property type="entry name" value="PolY_Pol_IV_kappa"/>
    <property type="match status" value="1"/>
</dbReference>
<dbReference type="GO" id="GO:0000287">
    <property type="term" value="F:magnesium ion binding"/>
    <property type="evidence" value="ECO:0007669"/>
    <property type="project" value="UniProtKB-UniRule"/>
</dbReference>
<proteinExistence type="inferred from homology"/>
<organism evidence="20 21">
    <name type="scientific">Devosia enhydra</name>
    <dbReference type="NCBI Taxonomy" id="665118"/>
    <lineage>
        <taxon>Bacteria</taxon>
        <taxon>Pseudomonadati</taxon>
        <taxon>Pseudomonadota</taxon>
        <taxon>Alphaproteobacteria</taxon>
        <taxon>Hyphomicrobiales</taxon>
        <taxon>Devosiaceae</taxon>
        <taxon>Devosia</taxon>
    </lineage>
</organism>
<evidence type="ECO:0000256" key="7">
    <source>
        <dbReference type="ARBA" id="ARBA00022695"/>
    </source>
</evidence>
<dbReference type="GO" id="GO:0042276">
    <property type="term" value="P:error-prone translesion synthesis"/>
    <property type="evidence" value="ECO:0007669"/>
    <property type="project" value="TreeGrafter"/>
</dbReference>
<feature type="compositionally biased region" description="Basic and acidic residues" evidence="18">
    <location>
        <begin position="429"/>
        <end position="441"/>
    </location>
</feature>
<comment type="similarity">
    <text evidence="2 17">Belongs to the DNA polymerase type-Y family.</text>
</comment>
<dbReference type="InterPro" id="IPR043502">
    <property type="entry name" value="DNA/RNA_pol_sf"/>
</dbReference>
<dbReference type="FunFam" id="3.40.1170.60:FF:000001">
    <property type="entry name" value="DNA polymerase IV"/>
    <property type="match status" value="1"/>
</dbReference>
<dbReference type="Proteomes" id="UP000183447">
    <property type="component" value="Unassembled WGS sequence"/>
</dbReference>
<keyword evidence="11 17" id="KW-0460">Magnesium</keyword>
<dbReference type="GO" id="GO:0005829">
    <property type="term" value="C:cytosol"/>
    <property type="evidence" value="ECO:0007669"/>
    <property type="project" value="TreeGrafter"/>
</dbReference>
<evidence type="ECO:0000256" key="6">
    <source>
        <dbReference type="ARBA" id="ARBA00022679"/>
    </source>
</evidence>
<comment type="subunit">
    <text evidence="3 17">Monomer.</text>
</comment>
<evidence type="ECO:0000256" key="13">
    <source>
        <dbReference type="ARBA" id="ARBA00023125"/>
    </source>
</evidence>
<dbReference type="OrthoDB" id="9808813at2"/>
<keyword evidence="9 17" id="KW-0479">Metal-binding</keyword>
<accession>A0A1K2HVR6</accession>
<dbReference type="Gene3D" id="3.40.1170.60">
    <property type="match status" value="1"/>
</dbReference>
<dbReference type="NCBIfam" id="NF002677">
    <property type="entry name" value="PRK02406.1"/>
    <property type="match status" value="1"/>
</dbReference>
<evidence type="ECO:0000256" key="17">
    <source>
        <dbReference type="HAMAP-Rule" id="MF_01113"/>
    </source>
</evidence>
<evidence type="ECO:0000256" key="15">
    <source>
        <dbReference type="ARBA" id="ARBA00025589"/>
    </source>
</evidence>
<keyword evidence="14 17" id="KW-0234">DNA repair</keyword>
<sequence>MADLHFLCRDCDRWGRRETPPPRCPECGSPRLLVHSELDALAIAHIDCDAFYASIEKRDDPSLRDKPLIIGGGVRGVVSTCCYIARQYGVRSAMPMFKARELCPQATVIKPDMAKYVGVSRQIRARMDALTPSVQPLSIDEAFLDLSGTQQLHKAPPAQVLSRLSREIERDLGITVSVGLSHNKFLAKIASDLDKPRGFALIGRAETVGFLARQQVDIIFGVGKVFAEKLRRDGFHTLADIQARPQHDLIRLYGETGLRLSRLALGEDARAVETDHEMKTVSSESTFNADLADFEALSTELLALCERLSERLKTKQLAGDTVTLKLKTADFRLRTRARHLMIGTQLAGTLYQAGLQLLAREVDGTPFRLIGIGVSGLTRAEADDPADLLDPGIARRAAAERAMDRVRERFGREALVRGKLYGRRPSRPPLDKDDEPKGTPR</sequence>
<dbReference type="AlphaFoldDB" id="A0A1K2HVR6"/>
<dbReference type="PANTHER" id="PTHR11076">
    <property type="entry name" value="DNA REPAIR POLYMERASE UMUC / TRANSFERASE FAMILY MEMBER"/>
    <property type="match status" value="1"/>
</dbReference>
<dbReference type="HAMAP" id="MF_01113">
    <property type="entry name" value="DNApol_IV"/>
    <property type="match status" value="1"/>
</dbReference>
<dbReference type="InterPro" id="IPR022880">
    <property type="entry name" value="DNApol_IV"/>
</dbReference>
<evidence type="ECO:0000256" key="4">
    <source>
        <dbReference type="ARBA" id="ARBA00022457"/>
    </source>
</evidence>
<dbReference type="PROSITE" id="PS50173">
    <property type="entry name" value="UMUC"/>
    <property type="match status" value="1"/>
</dbReference>
<feature type="binding site" evidence="17">
    <location>
        <position position="140"/>
    </location>
    <ligand>
        <name>Mg(2+)</name>
        <dbReference type="ChEBI" id="CHEBI:18420"/>
    </ligand>
</feature>
<feature type="site" description="Substrate discrimination" evidence="17">
    <location>
        <position position="52"/>
    </location>
</feature>
<dbReference type="InterPro" id="IPR036775">
    <property type="entry name" value="DNA_pol_Y-fam_lit_finger_sf"/>
</dbReference>
<gene>
    <name evidence="17" type="primary">dinB</name>
    <name evidence="20" type="ORF">SAMN02983003_0791</name>
</gene>
<keyword evidence="8 17" id="KW-0235">DNA replication</keyword>
<dbReference type="PANTHER" id="PTHR11076:SF33">
    <property type="entry name" value="DNA POLYMERASE KAPPA"/>
    <property type="match status" value="1"/>
</dbReference>
<keyword evidence="6 17" id="KW-0808">Transferase</keyword>
<dbReference type="NCBIfam" id="NF002751">
    <property type="entry name" value="PRK02794.1"/>
    <property type="match status" value="1"/>
</dbReference>
<keyword evidence="10 17" id="KW-0227">DNA damage</keyword>
<keyword evidence="7 17" id="KW-0548">Nucleotidyltransferase</keyword>
<dbReference type="Pfam" id="PF00817">
    <property type="entry name" value="IMS"/>
    <property type="match status" value="1"/>
</dbReference>
<dbReference type="Pfam" id="PF11799">
    <property type="entry name" value="IMS_C"/>
    <property type="match status" value="1"/>
</dbReference>
<comment type="function">
    <text evidence="15 17">Poorly processive, error-prone DNA polymerase involved in untargeted mutagenesis. Copies undamaged DNA at stalled replication forks, which arise in vivo from mismatched or misaligned primer ends. These misaligned primers can be extended by PolIV. Exhibits no 3'-5' exonuclease (proofreading) activity. May be involved in translesional synthesis, in conjunction with the beta clamp from PolIII.</text>
</comment>
<dbReference type="EMBL" id="FPKU01000001">
    <property type="protein sequence ID" value="SFZ81940.1"/>
    <property type="molecule type" value="Genomic_DNA"/>
</dbReference>
<dbReference type="SUPFAM" id="SSF56672">
    <property type="entry name" value="DNA/RNA polymerases"/>
    <property type="match status" value="1"/>
</dbReference>
<evidence type="ECO:0000313" key="21">
    <source>
        <dbReference type="Proteomes" id="UP000183447"/>
    </source>
</evidence>
<comment type="subcellular location">
    <subcellularLocation>
        <location evidence="1 17">Cytoplasm</location>
    </subcellularLocation>
</comment>
<keyword evidence="21" id="KW-1185">Reference proteome</keyword>
<feature type="domain" description="UmuC" evidence="19">
    <location>
        <begin position="43"/>
        <end position="223"/>
    </location>
</feature>
<comment type="catalytic activity">
    <reaction evidence="16 17">
        <text>DNA(n) + a 2'-deoxyribonucleoside 5'-triphosphate = DNA(n+1) + diphosphate</text>
        <dbReference type="Rhea" id="RHEA:22508"/>
        <dbReference type="Rhea" id="RHEA-COMP:17339"/>
        <dbReference type="Rhea" id="RHEA-COMP:17340"/>
        <dbReference type="ChEBI" id="CHEBI:33019"/>
        <dbReference type="ChEBI" id="CHEBI:61560"/>
        <dbReference type="ChEBI" id="CHEBI:173112"/>
        <dbReference type="EC" id="2.7.7.7"/>
    </reaction>
</comment>
<evidence type="ECO:0000259" key="19">
    <source>
        <dbReference type="PROSITE" id="PS50173"/>
    </source>
</evidence>